<reference evidence="1 2" key="1">
    <citation type="submission" date="2022-04" db="EMBL/GenBank/DDBJ databases">
        <title>Spirosoma sp. strain RP8 genome sequencing and assembly.</title>
        <authorList>
            <person name="Jung Y."/>
        </authorList>
    </citation>
    <scope>NUCLEOTIDE SEQUENCE [LARGE SCALE GENOMIC DNA]</scope>
    <source>
        <strain evidence="1 2">RP8</strain>
    </source>
</reference>
<evidence type="ECO:0000313" key="2">
    <source>
        <dbReference type="Proteomes" id="UP001202180"/>
    </source>
</evidence>
<dbReference type="EMBL" id="JALPRF010000012">
    <property type="protein sequence ID" value="MCK8495858.1"/>
    <property type="molecule type" value="Genomic_DNA"/>
</dbReference>
<gene>
    <name evidence="1" type="ORF">M0L20_28590</name>
</gene>
<protein>
    <submittedName>
        <fullName evidence="1">Uncharacterized protein</fullName>
    </submittedName>
</protein>
<proteinExistence type="predicted"/>
<accession>A0ABT0HUG5</accession>
<dbReference type="RefSeq" id="WP_248480639.1">
    <property type="nucleotide sequence ID" value="NZ_JALPRF010000012.1"/>
</dbReference>
<name>A0ABT0HUG5_9BACT</name>
<evidence type="ECO:0000313" key="1">
    <source>
        <dbReference type="EMBL" id="MCK8495858.1"/>
    </source>
</evidence>
<sequence>MQTITRLVALSFIVPLLGASCQHDEPGANSRNGTVYVQYERLGDGFRELQPAFTLTDYVFREEPIRPDWSADTNENYIDKGKIAELVKAGQVKQTLVQKKGDGPLSLEPGYHLLSDGGPNPVGFWVNATDRPLIWVNSNYPFSCDHAEVKIILKNYPARYNLKWWFMGTDLIDPATTTEQLLTKFTEDKDGIDYDAGFTAMTRRGRSFRVPKGIGYLIVKTPRDTYQAARINVGEAKTTTVTFTAP</sequence>
<organism evidence="1 2">
    <name type="scientific">Spirosoma liriopis</name>
    <dbReference type="NCBI Taxonomy" id="2937440"/>
    <lineage>
        <taxon>Bacteria</taxon>
        <taxon>Pseudomonadati</taxon>
        <taxon>Bacteroidota</taxon>
        <taxon>Cytophagia</taxon>
        <taxon>Cytophagales</taxon>
        <taxon>Cytophagaceae</taxon>
        <taxon>Spirosoma</taxon>
    </lineage>
</organism>
<comment type="caution">
    <text evidence="1">The sequence shown here is derived from an EMBL/GenBank/DDBJ whole genome shotgun (WGS) entry which is preliminary data.</text>
</comment>
<keyword evidence="2" id="KW-1185">Reference proteome</keyword>
<dbReference type="Proteomes" id="UP001202180">
    <property type="component" value="Unassembled WGS sequence"/>
</dbReference>
<dbReference type="PROSITE" id="PS51257">
    <property type="entry name" value="PROKAR_LIPOPROTEIN"/>
    <property type="match status" value="1"/>
</dbReference>